<proteinExistence type="predicted"/>
<organism evidence="1">
    <name type="scientific">marine sediment metagenome</name>
    <dbReference type="NCBI Taxonomy" id="412755"/>
    <lineage>
        <taxon>unclassified sequences</taxon>
        <taxon>metagenomes</taxon>
        <taxon>ecological metagenomes</taxon>
    </lineage>
</organism>
<accession>X0WEA5</accession>
<evidence type="ECO:0000313" key="1">
    <source>
        <dbReference type="EMBL" id="GAG29334.1"/>
    </source>
</evidence>
<protein>
    <submittedName>
        <fullName evidence="1">Uncharacterized protein</fullName>
    </submittedName>
</protein>
<comment type="caution">
    <text evidence="1">The sequence shown here is derived from an EMBL/GenBank/DDBJ whole genome shotgun (WGS) entry which is preliminary data.</text>
</comment>
<name>X0WEA5_9ZZZZ</name>
<dbReference type="AlphaFoldDB" id="X0WEA5"/>
<feature type="non-terminal residue" evidence="1">
    <location>
        <position position="1"/>
    </location>
</feature>
<sequence>VARARINLDRAMVHLDFNREKFPEIEKKYLGRIVIDIPPKIAPALIFSVSDDITAMDIVKEFKLELLDDYFERSVKENDENRRS</sequence>
<reference evidence="1" key="1">
    <citation type="journal article" date="2014" name="Front. Microbiol.">
        <title>High frequency of phylogenetically diverse reductive dehalogenase-homologous genes in deep subseafloor sedimentary metagenomes.</title>
        <authorList>
            <person name="Kawai M."/>
            <person name="Futagami T."/>
            <person name="Toyoda A."/>
            <person name="Takaki Y."/>
            <person name="Nishi S."/>
            <person name="Hori S."/>
            <person name="Arai W."/>
            <person name="Tsubouchi T."/>
            <person name="Morono Y."/>
            <person name="Uchiyama I."/>
            <person name="Ito T."/>
            <person name="Fujiyama A."/>
            <person name="Inagaki F."/>
            <person name="Takami H."/>
        </authorList>
    </citation>
    <scope>NUCLEOTIDE SEQUENCE</scope>
    <source>
        <strain evidence="1">Expedition CK06-06</strain>
    </source>
</reference>
<dbReference type="EMBL" id="BARS01047732">
    <property type="protein sequence ID" value="GAG29334.1"/>
    <property type="molecule type" value="Genomic_DNA"/>
</dbReference>
<gene>
    <name evidence="1" type="ORF">S01H1_71659</name>
</gene>